<evidence type="ECO:0000256" key="1">
    <source>
        <dbReference type="ARBA" id="ARBA00012245"/>
    </source>
</evidence>
<dbReference type="InterPro" id="IPR051126">
    <property type="entry name" value="Thiosulfate_sulfurtransferase"/>
</dbReference>
<dbReference type="PANTHER" id="PTHR43855:SF1">
    <property type="entry name" value="THIOSULFATE SULFURTRANSFERASE"/>
    <property type="match status" value="1"/>
</dbReference>
<keyword evidence="2" id="KW-0677">Repeat</keyword>
<dbReference type="InterPro" id="IPR001763">
    <property type="entry name" value="Rhodanese-like_dom"/>
</dbReference>
<dbReference type="CDD" id="cd01448">
    <property type="entry name" value="TST_Repeat_1"/>
    <property type="match status" value="1"/>
</dbReference>
<reference evidence="5" key="1">
    <citation type="submission" date="2023-10" db="EMBL/GenBank/DDBJ databases">
        <title>Screening of Alkalihalophilus pseudofirmusBZ-TG-HK211 and Its Alleviation of Salt Stress on Rapeseed Growth.</title>
        <authorList>
            <person name="Zhao B."/>
            <person name="Guo T."/>
        </authorList>
    </citation>
    <scope>NUCLEOTIDE SEQUENCE</scope>
    <source>
        <strain evidence="5">BZ-TG-HK211</strain>
    </source>
</reference>
<evidence type="ECO:0000259" key="4">
    <source>
        <dbReference type="PROSITE" id="PS50206"/>
    </source>
</evidence>
<dbReference type="CDD" id="cd01449">
    <property type="entry name" value="TST_Repeat_2"/>
    <property type="match status" value="1"/>
</dbReference>
<dbReference type="SUPFAM" id="SSF52821">
    <property type="entry name" value="Rhodanese/Cell cycle control phosphatase"/>
    <property type="match status" value="2"/>
</dbReference>
<evidence type="ECO:0000256" key="3">
    <source>
        <dbReference type="ARBA" id="ARBA00047549"/>
    </source>
</evidence>
<evidence type="ECO:0000313" key="5">
    <source>
        <dbReference type="EMBL" id="MDV2887186.1"/>
    </source>
</evidence>
<dbReference type="PANTHER" id="PTHR43855">
    <property type="entry name" value="THIOSULFATE SULFURTRANSFERASE"/>
    <property type="match status" value="1"/>
</dbReference>
<comment type="catalytic activity">
    <reaction evidence="3">
        <text>thiosulfate + hydrogen cyanide = thiocyanate + sulfite + 2 H(+)</text>
        <dbReference type="Rhea" id="RHEA:16881"/>
        <dbReference type="ChEBI" id="CHEBI:15378"/>
        <dbReference type="ChEBI" id="CHEBI:17359"/>
        <dbReference type="ChEBI" id="CHEBI:18022"/>
        <dbReference type="ChEBI" id="CHEBI:18407"/>
        <dbReference type="ChEBI" id="CHEBI:33542"/>
        <dbReference type="EC" id="2.8.1.1"/>
    </reaction>
</comment>
<dbReference type="PROSITE" id="PS50206">
    <property type="entry name" value="RHODANESE_3"/>
    <property type="match status" value="2"/>
</dbReference>
<dbReference type="AlphaFoldDB" id="A0AAJ2NRI6"/>
<dbReference type="Proteomes" id="UP001285636">
    <property type="component" value="Unassembled WGS sequence"/>
</dbReference>
<dbReference type="EMBL" id="JAWJAY010000008">
    <property type="protein sequence ID" value="MDV2887186.1"/>
    <property type="molecule type" value="Genomic_DNA"/>
</dbReference>
<gene>
    <name evidence="5" type="ORF">RYX45_18535</name>
</gene>
<organism evidence="5 6">
    <name type="scientific">Alkalihalophilus pseudofirmus</name>
    <name type="common">Bacillus pseudofirmus</name>
    <dbReference type="NCBI Taxonomy" id="79885"/>
    <lineage>
        <taxon>Bacteria</taxon>
        <taxon>Bacillati</taxon>
        <taxon>Bacillota</taxon>
        <taxon>Bacilli</taxon>
        <taxon>Bacillales</taxon>
        <taxon>Bacillaceae</taxon>
        <taxon>Alkalihalophilus</taxon>
    </lineage>
</organism>
<evidence type="ECO:0000256" key="2">
    <source>
        <dbReference type="ARBA" id="ARBA00022737"/>
    </source>
</evidence>
<feature type="domain" description="Rhodanese" evidence="4">
    <location>
        <begin position="183"/>
        <end position="296"/>
    </location>
</feature>
<dbReference type="PROSITE" id="PS00380">
    <property type="entry name" value="RHODANESE_1"/>
    <property type="match status" value="1"/>
</dbReference>
<name>A0AAJ2NRI6_ALKPS</name>
<dbReference type="InterPro" id="IPR001307">
    <property type="entry name" value="Thiosulphate_STrfase_CS"/>
</dbReference>
<dbReference type="InterPro" id="IPR036873">
    <property type="entry name" value="Rhodanese-like_dom_sf"/>
</dbReference>
<comment type="caution">
    <text evidence="5">The sequence shown here is derived from an EMBL/GenBank/DDBJ whole genome shotgun (WGS) entry which is preliminary data.</text>
</comment>
<dbReference type="GO" id="GO:0004792">
    <property type="term" value="F:thiosulfate-cyanide sulfurtransferase activity"/>
    <property type="evidence" value="ECO:0007669"/>
    <property type="project" value="UniProtKB-EC"/>
</dbReference>
<dbReference type="Pfam" id="PF00581">
    <property type="entry name" value="Rhodanese"/>
    <property type="match status" value="2"/>
</dbReference>
<dbReference type="EC" id="2.8.1.1" evidence="1"/>
<dbReference type="Gene3D" id="3.40.250.10">
    <property type="entry name" value="Rhodanese-like domain"/>
    <property type="match status" value="2"/>
</dbReference>
<dbReference type="SMART" id="SM00450">
    <property type="entry name" value="RHOD"/>
    <property type="match status" value="2"/>
</dbReference>
<accession>A0AAJ2NRI6</accession>
<dbReference type="RefSeq" id="WP_323467625.1">
    <property type="nucleotide sequence ID" value="NZ_CP144224.1"/>
</dbReference>
<evidence type="ECO:0000313" key="6">
    <source>
        <dbReference type="Proteomes" id="UP001285636"/>
    </source>
</evidence>
<protein>
    <recommendedName>
        <fullName evidence="1">thiosulfate sulfurtransferase</fullName>
        <ecNumber evidence="1">2.8.1.1</ecNumber>
    </recommendedName>
</protein>
<feature type="domain" description="Rhodanese" evidence="4">
    <location>
        <begin position="46"/>
        <end position="153"/>
    </location>
</feature>
<sequence length="301" mass="34259">MRKLVVLLCLLLMLTILVPMKGSAREVTYPNNDLLISVEETAQRLNEEHFIIVDTRSKGYTEGHIPGALPFDAAQLADKSHPVDGYLVRAEEFERLMNELEISNEDEIIVYDDGDDTAATRLFYALELYGHKKVRVLNGGLKAWKAQGKEVSTTPSEERKGSFKANMQANLEVEQDYVKASIDHPNKVLFDVRSKAEYMGEDVRAKRGGHIPSAVNLEWKKVLEDGEVPYFKGASVIEQMLEEAGVTREKQTIIYCQKAERASHMYFTLRLMGFEHLRMYEGSWEEWGNDPDTPIENPSEQ</sequence>
<keyword evidence="5" id="KW-0808">Transferase</keyword>
<proteinExistence type="predicted"/>